<reference evidence="1 2" key="1">
    <citation type="journal article" date="2011" name="Stand. Genomic Sci.">
        <title>Non-contiguous finished genome sequence and contextual data of the filamentous soil bacterium Ktedonobacter racemifer type strain (SOSP1-21).</title>
        <authorList>
            <person name="Chang Y.J."/>
            <person name="Land M."/>
            <person name="Hauser L."/>
            <person name="Chertkov O."/>
            <person name="Del Rio T.G."/>
            <person name="Nolan M."/>
            <person name="Copeland A."/>
            <person name="Tice H."/>
            <person name="Cheng J.F."/>
            <person name="Lucas S."/>
            <person name="Han C."/>
            <person name="Goodwin L."/>
            <person name="Pitluck S."/>
            <person name="Ivanova N."/>
            <person name="Ovchinikova G."/>
            <person name="Pati A."/>
            <person name="Chen A."/>
            <person name="Palaniappan K."/>
            <person name="Mavromatis K."/>
            <person name="Liolios K."/>
            <person name="Brettin T."/>
            <person name="Fiebig A."/>
            <person name="Rohde M."/>
            <person name="Abt B."/>
            <person name="Goker M."/>
            <person name="Detter J.C."/>
            <person name="Woyke T."/>
            <person name="Bristow J."/>
            <person name="Eisen J.A."/>
            <person name="Markowitz V."/>
            <person name="Hugenholtz P."/>
            <person name="Kyrpides N.C."/>
            <person name="Klenk H.P."/>
            <person name="Lapidus A."/>
        </authorList>
    </citation>
    <scope>NUCLEOTIDE SEQUENCE [LARGE SCALE GENOMIC DNA]</scope>
    <source>
        <strain evidence="2">DSM 44963</strain>
    </source>
</reference>
<evidence type="ECO:0000313" key="1">
    <source>
        <dbReference type="EMBL" id="EFH87961.1"/>
    </source>
</evidence>
<comment type="caution">
    <text evidence="1">The sequence shown here is derived from an EMBL/GenBank/DDBJ whole genome shotgun (WGS) entry which is preliminary data.</text>
</comment>
<keyword evidence="2" id="KW-1185">Reference proteome</keyword>
<proteinExistence type="predicted"/>
<dbReference type="AlphaFoldDB" id="D6TBH7"/>
<gene>
    <name evidence="1" type="ORF">Krac_9324</name>
</gene>
<dbReference type="Proteomes" id="UP000004508">
    <property type="component" value="Unassembled WGS sequence"/>
</dbReference>
<sequence length="62" mass="7147">MQCCPPSFLAAWFDHLSSEMVKALSTRVIPHFLESKLMYFTKNTVWEGNFLLVLVCGAKWSH</sequence>
<name>D6TBH7_KTERA</name>
<evidence type="ECO:0000313" key="2">
    <source>
        <dbReference type="Proteomes" id="UP000004508"/>
    </source>
</evidence>
<organism evidence="1 2">
    <name type="scientific">Ktedonobacter racemifer DSM 44963</name>
    <dbReference type="NCBI Taxonomy" id="485913"/>
    <lineage>
        <taxon>Bacteria</taxon>
        <taxon>Bacillati</taxon>
        <taxon>Chloroflexota</taxon>
        <taxon>Ktedonobacteria</taxon>
        <taxon>Ktedonobacterales</taxon>
        <taxon>Ktedonobacteraceae</taxon>
        <taxon>Ktedonobacter</taxon>
    </lineage>
</organism>
<protein>
    <submittedName>
        <fullName evidence="1">Uncharacterized protein</fullName>
    </submittedName>
</protein>
<dbReference type="EMBL" id="ADVG01000001">
    <property type="protein sequence ID" value="EFH87961.1"/>
    <property type="molecule type" value="Genomic_DNA"/>
</dbReference>
<accession>D6TBH7</accession>
<dbReference type="InParanoid" id="D6TBH7"/>